<accession>A0A1Z1MTV7</accession>
<organism evidence="2">
    <name type="scientific">Polysiphonia sp</name>
    <dbReference type="NCBI Taxonomy" id="1967842"/>
    <lineage>
        <taxon>Eukaryota</taxon>
        <taxon>Rhodophyta</taxon>
        <taxon>Florideophyceae</taxon>
        <taxon>Rhodymeniophycidae</taxon>
        <taxon>Ceramiales</taxon>
        <taxon>Rhodomelaceae</taxon>
        <taxon>Polysiphonioideae</taxon>
        <taxon>Polysiphonia</taxon>
    </lineage>
</organism>
<geneLocation type="chloroplast" evidence="2"/>
<dbReference type="AlphaFoldDB" id="A0A1Z1MTV7"/>
<feature type="transmembrane region" description="Helical" evidence="1">
    <location>
        <begin position="134"/>
        <end position="155"/>
    </location>
</feature>
<name>A0A1Z1MTV7_9FLOR</name>
<sequence>MNFLYYVSSRKHLKTNIKILNKKNKGIICISYITLSFFFMLPYISLKKLIILTFCIEFVVFLITKSFYLEKITKTTKNILILILSTSITNYLIDYKYYNKKNLIFSDVSLTYFCQVIIINTNQQFKLLFLLHRIVYKIVVYLMNVAIVRIVYIILLQTLSIMIRNELINQSLLLIYIQTKSTKLVKNSLNLLVGPQVLESIIECIQNFYLSMKIKEIFKISKVLHEILLSTHIVLNQLLQYQNDLNIVLWMRGAQRKLYKKLYI</sequence>
<keyword evidence="1" id="KW-0472">Membrane</keyword>
<keyword evidence="1" id="KW-0812">Transmembrane</keyword>
<keyword evidence="2" id="KW-0934">Plastid</keyword>
<reference evidence="2" key="1">
    <citation type="journal article" date="2017" name="J. Phycol.">
        <title>Analysis of chloroplast genomes and a supermatrix inform reclassification of the Rhodomelaceae (Rhodophyta).</title>
        <authorList>
            <person name="Diaz-Tapia P."/>
            <person name="Maggs C.A."/>
            <person name="West J.A."/>
            <person name="Verbruggen H."/>
        </authorList>
    </citation>
    <scope>NUCLEOTIDE SEQUENCE</scope>
    <source>
        <strain evidence="2">PD1760</strain>
    </source>
</reference>
<dbReference type="EMBL" id="MF101456">
    <property type="protein sequence ID" value="ARW69309.1"/>
    <property type="molecule type" value="Genomic_DNA"/>
</dbReference>
<feature type="transmembrane region" description="Helical" evidence="1">
    <location>
        <begin position="104"/>
        <end position="122"/>
    </location>
</feature>
<protein>
    <recommendedName>
        <fullName evidence="3">Transmembrane protein</fullName>
    </recommendedName>
</protein>
<evidence type="ECO:0000256" key="1">
    <source>
        <dbReference type="SAM" id="Phobius"/>
    </source>
</evidence>
<evidence type="ECO:0008006" key="3">
    <source>
        <dbReference type="Google" id="ProtNLM"/>
    </source>
</evidence>
<feature type="transmembrane region" description="Helical" evidence="1">
    <location>
        <begin position="50"/>
        <end position="68"/>
    </location>
</feature>
<proteinExistence type="predicted"/>
<keyword evidence="2" id="KW-0150">Chloroplast</keyword>
<feature type="transmembrane region" description="Helical" evidence="1">
    <location>
        <begin position="26"/>
        <end position="44"/>
    </location>
</feature>
<gene>
    <name evidence="2" type="primary">ConsOrf4</name>
</gene>
<evidence type="ECO:0000313" key="2">
    <source>
        <dbReference type="EMBL" id="ARW69309.1"/>
    </source>
</evidence>
<keyword evidence="1" id="KW-1133">Transmembrane helix</keyword>